<evidence type="ECO:0000313" key="1">
    <source>
        <dbReference type="EMBL" id="KAG8536437.1"/>
    </source>
</evidence>
<organism evidence="1 2">
    <name type="scientific">Engystomops pustulosus</name>
    <name type="common">Tungara frog</name>
    <name type="synonym">Physalaemus pustulosus</name>
    <dbReference type="NCBI Taxonomy" id="76066"/>
    <lineage>
        <taxon>Eukaryota</taxon>
        <taxon>Metazoa</taxon>
        <taxon>Chordata</taxon>
        <taxon>Craniata</taxon>
        <taxon>Vertebrata</taxon>
        <taxon>Euteleostomi</taxon>
        <taxon>Amphibia</taxon>
        <taxon>Batrachia</taxon>
        <taxon>Anura</taxon>
        <taxon>Neobatrachia</taxon>
        <taxon>Hyloidea</taxon>
        <taxon>Leptodactylidae</taxon>
        <taxon>Leiuperinae</taxon>
        <taxon>Engystomops</taxon>
    </lineage>
</organism>
<accession>A0AAV6YH65</accession>
<dbReference type="AlphaFoldDB" id="A0AAV6YH65"/>
<sequence length="96" mass="9933">MHTHLPGGFDQGPGRLFAAVDGLPKAGLEVHVHPCGSPVGAGAERRPAELQERGLHVRDLREISDGRAVHGGGHRHLVLPALHGGGGAQDLPDLGL</sequence>
<protein>
    <submittedName>
        <fullName evidence="1">Uncharacterized protein</fullName>
    </submittedName>
</protein>
<dbReference type="Proteomes" id="UP000824782">
    <property type="component" value="Unassembled WGS sequence"/>
</dbReference>
<name>A0AAV6YH65_ENGPU</name>
<gene>
    <name evidence="1" type="ORF">GDO81_026370</name>
</gene>
<dbReference type="EMBL" id="WNYA01043677">
    <property type="protein sequence ID" value="KAG8536437.1"/>
    <property type="molecule type" value="Genomic_DNA"/>
</dbReference>
<comment type="caution">
    <text evidence="1">The sequence shown here is derived from an EMBL/GenBank/DDBJ whole genome shotgun (WGS) entry which is preliminary data.</text>
</comment>
<keyword evidence="2" id="KW-1185">Reference proteome</keyword>
<proteinExistence type="predicted"/>
<reference evidence="1" key="1">
    <citation type="thesis" date="2020" institute="ProQuest LLC" country="789 East Eisenhower Parkway, Ann Arbor, MI, USA">
        <title>Comparative Genomics and Chromosome Evolution.</title>
        <authorList>
            <person name="Mudd A.B."/>
        </authorList>
    </citation>
    <scope>NUCLEOTIDE SEQUENCE</scope>
    <source>
        <strain evidence="1">237g6f4</strain>
        <tissue evidence="1">Blood</tissue>
    </source>
</reference>
<evidence type="ECO:0000313" key="2">
    <source>
        <dbReference type="Proteomes" id="UP000824782"/>
    </source>
</evidence>